<keyword evidence="3" id="KW-0521">NADP</keyword>
<dbReference type="InterPro" id="IPR036291">
    <property type="entry name" value="NAD(P)-bd_dom_sf"/>
</dbReference>
<protein>
    <recommendedName>
        <fullName evidence="3 4">Pyrroline-5-carboxylate reductase</fullName>
        <shortName evidence="3">P5C reductase</shortName>
        <shortName evidence="3">P5CR</shortName>
        <ecNumber evidence="3 4">1.5.1.2</ecNumber>
    </recommendedName>
    <alternativeName>
        <fullName evidence="3">PCA reductase</fullName>
    </alternativeName>
</protein>
<comment type="catalytic activity">
    <reaction evidence="3">
        <text>L-proline + NAD(+) = (S)-1-pyrroline-5-carboxylate + NADH + 2 H(+)</text>
        <dbReference type="Rhea" id="RHEA:14105"/>
        <dbReference type="ChEBI" id="CHEBI:15378"/>
        <dbReference type="ChEBI" id="CHEBI:17388"/>
        <dbReference type="ChEBI" id="CHEBI:57540"/>
        <dbReference type="ChEBI" id="CHEBI:57945"/>
        <dbReference type="ChEBI" id="CHEBI:60039"/>
        <dbReference type="EC" id="1.5.1.2"/>
    </reaction>
</comment>
<keyword evidence="3" id="KW-0641">Proline biosynthesis</keyword>
<evidence type="ECO:0000256" key="1">
    <source>
        <dbReference type="ARBA" id="ARBA00005525"/>
    </source>
</evidence>
<dbReference type="InterPro" id="IPR000304">
    <property type="entry name" value="Pyrroline-COOH_reductase"/>
</dbReference>
<name>A0ABT1VZE9_9PROT</name>
<evidence type="ECO:0000259" key="5">
    <source>
        <dbReference type="Pfam" id="PF14748"/>
    </source>
</evidence>
<dbReference type="NCBIfam" id="TIGR00112">
    <property type="entry name" value="proC"/>
    <property type="match status" value="1"/>
</dbReference>
<comment type="subcellular location">
    <subcellularLocation>
        <location evidence="3">Cytoplasm</location>
    </subcellularLocation>
</comment>
<dbReference type="Pfam" id="PF14748">
    <property type="entry name" value="P5CR_dimer"/>
    <property type="match status" value="1"/>
</dbReference>
<proteinExistence type="inferred from homology"/>
<comment type="catalytic activity">
    <reaction evidence="3">
        <text>L-proline + NADP(+) = (S)-1-pyrroline-5-carboxylate + NADPH + 2 H(+)</text>
        <dbReference type="Rhea" id="RHEA:14109"/>
        <dbReference type="ChEBI" id="CHEBI:15378"/>
        <dbReference type="ChEBI" id="CHEBI:17388"/>
        <dbReference type="ChEBI" id="CHEBI:57783"/>
        <dbReference type="ChEBI" id="CHEBI:58349"/>
        <dbReference type="ChEBI" id="CHEBI:60039"/>
        <dbReference type="EC" id="1.5.1.2"/>
    </reaction>
</comment>
<dbReference type="PANTHER" id="PTHR11645:SF0">
    <property type="entry name" value="PYRROLINE-5-CARBOXYLATE REDUCTASE 3"/>
    <property type="match status" value="1"/>
</dbReference>
<keyword evidence="7" id="KW-1185">Reference proteome</keyword>
<evidence type="ECO:0000256" key="2">
    <source>
        <dbReference type="ARBA" id="ARBA00023002"/>
    </source>
</evidence>
<dbReference type="Gene3D" id="1.10.3730.10">
    <property type="entry name" value="ProC C-terminal domain-like"/>
    <property type="match status" value="1"/>
</dbReference>
<evidence type="ECO:0000313" key="7">
    <source>
        <dbReference type="Proteomes" id="UP001524547"/>
    </source>
</evidence>
<keyword evidence="3" id="KW-0028">Amino-acid biosynthesis</keyword>
<comment type="similarity">
    <text evidence="1 3">Belongs to the pyrroline-5-carboxylate reductase family.</text>
</comment>
<comment type="function">
    <text evidence="3">Catalyzes the reduction of 1-pyrroline-5-carboxylate (PCA) to L-proline.</text>
</comment>
<evidence type="ECO:0000313" key="6">
    <source>
        <dbReference type="EMBL" id="MCQ8241721.1"/>
    </source>
</evidence>
<dbReference type="SUPFAM" id="SSF51735">
    <property type="entry name" value="NAD(P)-binding Rossmann-fold domains"/>
    <property type="match status" value="1"/>
</dbReference>
<feature type="domain" description="Pyrroline-5-carboxylate reductase dimerisation" evidence="5">
    <location>
        <begin position="156"/>
        <end position="261"/>
    </location>
</feature>
<reference evidence="6 7" key="1">
    <citation type="submission" date="2022-06" db="EMBL/GenBank/DDBJ databases">
        <title>Rhizosaccharibacter gen. nov. sp. nov. KSS12, endophytic bacteria isolated from sugarcane.</title>
        <authorList>
            <person name="Pitiwittayakul N."/>
        </authorList>
    </citation>
    <scope>NUCLEOTIDE SEQUENCE [LARGE SCALE GENOMIC DNA]</scope>
    <source>
        <strain evidence="6 7">KSS12</strain>
    </source>
</reference>
<dbReference type="InterPro" id="IPR029036">
    <property type="entry name" value="P5CR_dimer"/>
</dbReference>
<evidence type="ECO:0000256" key="3">
    <source>
        <dbReference type="HAMAP-Rule" id="MF_01925"/>
    </source>
</evidence>
<dbReference type="GO" id="GO:0004735">
    <property type="term" value="F:pyrroline-5-carboxylate reductase activity"/>
    <property type="evidence" value="ECO:0007669"/>
    <property type="project" value="UniProtKB-EC"/>
</dbReference>
<keyword evidence="2 3" id="KW-0560">Oxidoreductase</keyword>
<dbReference type="SUPFAM" id="SSF48179">
    <property type="entry name" value="6-phosphogluconate dehydrogenase C-terminal domain-like"/>
    <property type="match status" value="1"/>
</dbReference>
<dbReference type="PANTHER" id="PTHR11645">
    <property type="entry name" value="PYRROLINE-5-CARBOXYLATE REDUCTASE"/>
    <property type="match status" value="1"/>
</dbReference>
<evidence type="ECO:0000256" key="4">
    <source>
        <dbReference type="NCBIfam" id="TIGR00112"/>
    </source>
</evidence>
<dbReference type="EMBL" id="JAMZEJ010000007">
    <property type="protein sequence ID" value="MCQ8241721.1"/>
    <property type="molecule type" value="Genomic_DNA"/>
</dbReference>
<dbReference type="Proteomes" id="UP001524547">
    <property type="component" value="Unassembled WGS sequence"/>
</dbReference>
<sequence length="263" mass="26395">MGQAMLTGWNARNLAPSAVVAPSLDAGHHAVSRHDLFRDTPSAVAALLEAGTRPAAIVLAVKPQKADAVLPALAPLLGDGAAGPVVLSIMAGRTLAALAAQLPAGSRLVRSMPNTPAAIGRGVTVAVAGAGVDTVQRNLCDRLLRAAGAVEWVENEALLDAVTAVSGSGPAYVFLLAELLERAGTAQGLPPALARTLARATVSGAGALLDALPDDADALRRAVTSPGGTTEQALSVLMAPENWPSAVSDAVRAATERSRALAG</sequence>
<keyword evidence="3" id="KW-0963">Cytoplasm</keyword>
<dbReference type="EC" id="1.5.1.2" evidence="3 4"/>
<dbReference type="HAMAP" id="MF_01925">
    <property type="entry name" value="P5C_reductase"/>
    <property type="match status" value="1"/>
</dbReference>
<dbReference type="PIRSF" id="PIRSF000193">
    <property type="entry name" value="Pyrrol-5-carb_rd"/>
    <property type="match status" value="1"/>
</dbReference>
<comment type="caution">
    <text evidence="6">The sequence shown here is derived from an EMBL/GenBank/DDBJ whole genome shotgun (WGS) entry which is preliminary data.</text>
</comment>
<gene>
    <name evidence="3 6" type="primary">proC</name>
    <name evidence="6" type="ORF">NFI88_12835</name>
</gene>
<comment type="pathway">
    <text evidence="3">Amino-acid biosynthesis; L-proline biosynthesis; L-proline from L-glutamate 5-semialdehyde: step 1/1.</text>
</comment>
<organism evidence="6 7">
    <name type="scientific">Rhizosaccharibacter radicis</name>
    <dbReference type="NCBI Taxonomy" id="2782605"/>
    <lineage>
        <taxon>Bacteria</taxon>
        <taxon>Pseudomonadati</taxon>
        <taxon>Pseudomonadota</taxon>
        <taxon>Alphaproteobacteria</taxon>
        <taxon>Acetobacterales</taxon>
        <taxon>Acetobacteraceae</taxon>
        <taxon>Rhizosaccharibacter</taxon>
    </lineage>
</organism>
<dbReference type="InterPro" id="IPR008927">
    <property type="entry name" value="6-PGluconate_DH-like_C_sf"/>
</dbReference>
<dbReference type="Gene3D" id="3.40.50.720">
    <property type="entry name" value="NAD(P)-binding Rossmann-like Domain"/>
    <property type="match status" value="1"/>
</dbReference>
<accession>A0ABT1VZE9</accession>